<feature type="domain" description="GGDEF" evidence="3">
    <location>
        <begin position="518"/>
        <end position="641"/>
    </location>
</feature>
<comment type="caution">
    <text evidence="4">The sequence shown here is derived from an EMBL/GenBank/DDBJ whole genome shotgun (WGS) entry which is preliminary data.</text>
</comment>
<dbReference type="InterPro" id="IPR043128">
    <property type="entry name" value="Rev_trsase/Diguanyl_cyclase"/>
</dbReference>
<feature type="transmembrane region" description="Helical" evidence="1">
    <location>
        <begin position="295"/>
        <end position="314"/>
    </location>
</feature>
<keyword evidence="1" id="KW-0812">Transmembrane</keyword>
<dbReference type="GO" id="GO:0005886">
    <property type="term" value="C:plasma membrane"/>
    <property type="evidence" value="ECO:0007669"/>
    <property type="project" value="TreeGrafter"/>
</dbReference>
<evidence type="ECO:0000256" key="2">
    <source>
        <dbReference type="SAM" id="SignalP"/>
    </source>
</evidence>
<dbReference type="GO" id="GO:0052621">
    <property type="term" value="F:diguanylate cyclase activity"/>
    <property type="evidence" value="ECO:0007669"/>
    <property type="project" value="TreeGrafter"/>
</dbReference>
<dbReference type="Pfam" id="PF00990">
    <property type="entry name" value="GGDEF"/>
    <property type="match status" value="1"/>
</dbReference>
<dbReference type="RefSeq" id="WP_025489218.1">
    <property type="nucleotide sequence ID" value="NZ_JBKVAZ010000007.1"/>
</dbReference>
<reference evidence="4" key="1">
    <citation type="submission" date="2018-08" db="EMBL/GenBank/DDBJ databases">
        <title>A genome reference for cultivated species of the human gut microbiota.</title>
        <authorList>
            <person name="Zou Y."/>
            <person name="Xue W."/>
            <person name="Luo G."/>
        </authorList>
    </citation>
    <scope>NUCLEOTIDE SEQUENCE [LARGE SCALE GENOMIC DNA]</scope>
    <source>
        <strain evidence="4">TF05-5AC</strain>
    </source>
</reference>
<dbReference type="GO" id="GO:0043709">
    <property type="term" value="P:cell adhesion involved in single-species biofilm formation"/>
    <property type="evidence" value="ECO:0007669"/>
    <property type="project" value="TreeGrafter"/>
</dbReference>
<evidence type="ECO:0000313" key="4">
    <source>
        <dbReference type="EMBL" id="RGE62429.1"/>
    </source>
</evidence>
<feature type="chain" id="PRO_5039068766" evidence="2">
    <location>
        <begin position="33"/>
        <end position="777"/>
    </location>
</feature>
<dbReference type="AlphaFoldDB" id="A0A3E3I7J4"/>
<feature type="signal peptide" evidence="2">
    <location>
        <begin position="1"/>
        <end position="32"/>
    </location>
</feature>
<dbReference type="GO" id="GO:1902201">
    <property type="term" value="P:negative regulation of bacterial-type flagellum-dependent cell motility"/>
    <property type="evidence" value="ECO:0007669"/>
    <property type="project" value="TreeGrafter"/>
</dbReference>
<dbReference type="PANTHER" id="PTHR45138:SF9">
    <property type="entry name" value="DIGUANYLATE CYCLASE DGCM-RELATED"/>
    <property type="match status" value="1"/>
</dbReference>
<dbReference type="InterPro" id="IPR050469">
    <property type="entry name" value="Diguanylate_Cyclase"/>
</dbReference>
<evidence type="ECO:0000313" key="5">
    <source>
        <dbReference type="Proteomes" id="UP000260812"/>
    </source>
</evidence>
<dbReference type="Gene3D" id="3.30.70.270">
    <property type="match status" value="1"/>
</dbReference>
<dbReference type="Gene3D" id="3.30.450.20">
    <property type="entry name" value="PAS domain"/>
    <property type="match status" value="1"/>
</dbReference>
<organism evidence="4 5">
    <name type="scientific">Eisenbergiella massiliensis</name>
    <dbReference type="NCBI Taxonomy" id="1720294"/>
    <lineage>
        <taxon>Bacteria</taxon>
        <taxon>Bacillati</taxon>
        <taxon>Bacillota</taxon>
        <taxon>Clostridia</taxon>
        <taxon>Lachnospirales</taxon>
        <taxon>Lachnospiraceae</taxon>
        <taxon>Eisenbergiella</taxon>
    </lineage>
</organism>
<sequence length="777" mass="88928">MGNKKSSEINKRKYRRYFIMALSLAICLSAVSAIATKAISDLAVSSCFRELQDSTVQYAADIRTDIEYDLKLLEVIADNMTKQNTLLPGEKKELFTLSKAGILLDEIVLILPDGRMYADDEACLEQLKAVSYTEEAAAGAHVSGRIEDREKPGKFYLYYFVPVVKDGETKGLLCGIIDLDTLKQRYTGQLAEETSFQLLESGSGAFLIDSIHSELGNKVNFRNRTAKKGYGMEQVMEDIEGGNPGKTAFFSRSKQEYIYCVYEPVGINDWMIMLGQPENIVLGDAENIRFILRHFIIFETTVFLLYLLFVFWEIRKTFREREKELGRVQYILKIEEILFNAARSTERIGEALSIIAKKHSAQYAFFIIYNENGTEKMYTWGGTAQDVKDPYGKEDFPVLCSRLLCQGRIIYYDKKEMDAEGVAEYQKLRQLGISSLMSIPVDDPDHAHIGTLGVANMGQRFSSTELLDCVMLSFSMAVKNIISFREAEEMGIRDKLTGLKNRNSYQSALESYENNTDSNFFCIYVDADGLHDINNQYGHEAGDNLLKTVAKVIKEEFGDEDTYRIGGDEFVAFCNAPASGQVKQKIRNAKKRIEEKGYHISVGMESMKNKPFIYEMVKQAERNMFEAKRSYHEDTGDIQNIRGMNRKLEKTLMEKRDLDVFRSVLSSKYLGVYIVDLKIDTFRYIYIPSYFDAAAEQSGGKFSEAVKIYVETFVLEEYRQPFLKLLDYDNVEKRLNGGEEPELLYRRPDGVEIMLKIYLSPEYGEDCWESIWTFEKV</sequence>
<dbReference type="InterPro" id="IPR000160">
    <property type="entry name" value="GGDEF_dom"/>
</dbReference>
<keyword evidence="2" id="KW-0732">Signal</keyword>
<keyword evidence="1" id="KW-0472">Membrane</keyword>
<dbReference type="SMART" id="SM00267">
    <property type="entry name" value="GGDEF"/>
    <property type="match status" value="1"/>
</dbReference>
<name>A0A3E3I7J4_9FIRM</name>
<dbReference type="PROSITE" id="PS50887">
    <property type="entry name" value="GGDEF"/>
    <property type="match status" value="1"/>
</dbReference>
<dbReference type="SUPFAM" id="SSF55073">
    <property type="entry name" value="Nucleotide cyclase"/>
    <property type="match status" value="1"/>
</dbReference>
<dbReference type="Proteomes" id="UP000260812">
    <property type="component" value="Unassembled WGS sequence"/>
</dbReference>
<dbReference type="SUPFAM" id="SSF55781">
    <property type="entry name" value="GAF domain-like"/>
    <property type="match status" value="1"/>
</dbReference>
<proteinExistence type="predicted"/>
<accession>A0A3E3I7J4</accession>
<keyword evidence="1" id="KW-1133">Transmembrane helix</keyword>
<dbReference type="GeneID" id="97986714"/>
<evidence type="ECO:0000256" key="1">
    <source>
        <dbReference type="SAM" id="Phobius"/>
    </source>
</evidence>
<keyword evidence="5" id="KW-1185">Reference proteome</keyword>
<dbReference type="InterPro" id="IPR029787">
    <property type="entry name" value="Nucleotide_cyclase"/>
</dbReference>
<dbReference type="EMBL" id="QVLV01000004">
    <property type="protein sequence ID" value="RGE62429.1"/>
    <property type="molecule type" value="Genomic_DNA"/>
</dbReference>
<evidence type="ECO:0000259" key="3">
    <source>
        <dbReference type="PROSITE" id="PS50887"/>
    </source>
</evidence>
<dbReference type="CDD" id="cd01949">
    <property type="entry name" value="GGDEF"/>
    <property type="match status" value="1"/>
</dbReference>
<protein>
    <submittedName>
        <fullName evidence="4">GGDEF domain-containing protein</fullName>
    </submittedName>
</protein>
<dbReference type="PANTHER" id="PTHR45138">
    <property type="entry name" value="REGULATORY COMPONENTS OF SENSORY TRANSDUCTION SYSTEM"/>
    <property type="match status" value="1"/>
</dbReference>
<dbReference type="NCBIfam" id="TIGR00254">
    <property type="entry name" value="GGDEF"/>
    <property type="match status" value="1"/>
</dbReference>
<gene>
    <name evidence="4" type="ORF">DXC51_07430</name>
</gene>